<dbReference type="EMBL" id="MN739361">
    <property type="protein sequence ID" value="QHT00932.1"/>
    <property type="molecule type" value="Genomic_DNA"/>
</dbReference>
<accession>A0A6C0CA07</accession>
<evidence type="ECO:0000313" key="1">
    <source>
        <dbReference type="EMBL" id="QHT00932.1"/>
    </source>
</evidence>
<sequence>MFAIEKLIYFEAKINTDIARCKEALFESSSIPDDAIRLQKMTNLIDYYERMQTIMDEDDLSCYLDPADYSDGEPYENHFEDPAIPMKCLAIDELLALDDHQILESEFVFDENVPENIYDDPI</sequence>
<name>A0A6C0CA07_9ZZZZ</name>
<proteinExistence type="predicted"/>
<reference evidence="1" key="1">
    <citation type="journal article" date="2020" name="Nature">
        <title>Giant virus diversity and host interactions through global metagenomics.</title>
        <authorList>
            <person name="Schulz F."/>
            <person name="Roux S."/>
            <person name="Paez-Espino D."/>
            <person name="Jungbluth S."/>
            <person name="Walsh D.A."/>
            <person name="Denef V.J."/>
            <person name="McMahon K.D."/>
            <person name="Konstantinidis K.T."/>
            <person name="Eloe-Fadrosh E.A."/>
            <person name="Kyrpides N.C."/>
            <person name="Woyke T."/>
        </authorList>
    </citation>
    <scope>NUCLEOTIDE SEQUENCE</scope>
    <source>
        <strain evidence="1">GVMAG-M-3300020192-26</strain>
    </source>
</reference>
<dbReference type="AlphaFoldDB" id="A0A6C0CA07"/>
<organism evidence="1">
    <name type="scientific">viral metagenome</name>
    <dbReference type="NCBI Taxonomy" id="1070528"/>
    <lineage>
        <taxon>unclassified sequences</taxon>
        <taxon>metagenomes</taxon>
        <taxon>organismal metagenomes</taxon>
    </lineage>
</organism>
<protein>
    <submittedName>
        <fullName evidence="1">Uncharacterized protein</fullName>
    </submittedName>
</protein>